<comment type="caution">
    <text evidence="1">The sequence shown here is derived from an EMBL/GenBank/DDBJ whole genome shotgun (WGS) entry which is preliminary data.</text>
</comment>
<dbReference type="Proteomes" id="UP001412067">
    <property type="component" value="Unassembled WGS sequence"/>
</dbReference>
<gene>
    <name evidence="1" type="ORF">KSP40_PGU015933</name>
</gene>
<evidence type="ECO:0000313" key="1">
    <source>
        <dbReference type="EMBL" id="KAK8956439.1"/>
    </source>
</evidence>
<sequence>MPRAALAASASPRYRHGCRLDSAFPPRVIAPLSSSSRHGTRTPPYLPPQRLELQSHCCFRVRVASHRFCHARFRFRFHCSCRLHCDVSHRFRPVSDDSVRLHSALLSGLTSTAITRLFFPNAALSACSAISRPPPVRSCRVPESSFATVQSRQTARRSSARRCKSCFVSALFGAYPAACHSRDDAPPPHHFFFVVHHLTRRVALPLLSLSLYISSRHTPTPVRTAARPACRRLPDTRFFSFVDPSMTSSKRSPPTTKATLVILQTLDNFMFFLPSRPWRSPSSTARVLFFPLRSPSSSILMASSSGIGEFGLQTWTRSAWINSDPAAACRALTPRRPARHPPLCSAISPSLPLPAVYTLLLAAFHF</sequence>
<organism evidence="1 2">
    <name type="scientific">Platanthera guangdongensis</name>
    <dbReference type="NCBI Taxonomy" id="2320717"/>
    <lineage>
        <taxon>Eukaryota</taxon>
        <taxon>Viridiplantae</taxon>
        <taxon>Streptophyta</taxon>
        <taxon>Embryophyta</taxon>
        <taxon>Tracheophyta</taxon>
        <taxon>Spermatophyta</taxon>
        <taxon>Magnoliopsida</taxon>
        <taxon>Liliopsida</taxon>
        <taxon>Asparagales</taxon>
        <taxon>Orchidaceae</taxon>
        <taxon>Orchidoideae</taxon>
        <taxon>Orchideae</taxon>
        <taxon>Orchidinae</taxon>
        <taxon>Platanthera</taxon>
    </lineage>
</organism>
<proteinExistence type="predicted"/>
<keyword evidence="2" id="KW-1185">Reference proteome</keyword>
<dbReference type="EMBL" id="JBBWWR010000013">
    <property type="protein sequence ID" value="KAK8956439.1"/>
    <property type="molecule type" value="Genomic_DNA"/>
</dbReference>
<accession>A0ABR2M1V4</accession>
<reference evidence="1 2" key="1">
    <citation type="journal article" date="2022" name="Nat. Plants">
        <title>Genomes of leafy and leafless Platanthera orchids illuminate the evolution of mycoheterotrophy.</title>
        <authorList>
            <person name="Li M.H."/>
            <person name="Liu K.W."/>
            <person name="Li Z."/>
            <person name="Lu H.C."/>
            <person name="Ye Q.L."/>
            <person name="Zhang D."/>
            <person name="Wang J.Y."/>
            <person name="Li Y.F."/>
            <person name="Zhong Z.M."/>
            <person name="Liu X."/>
            <person name="Yu X."/>
            <person name="Liu D.K."/>
            <person name="Tu X.D."/>
            <person name="Liu B."/>
            <person name="Hao Y."/>
            <person name="Liao X.Y."/>
            <person name="Jiang Y.T."/>
            <person name="Sun W.H."/>
            <person name="Chen J."/>
            <person name="Chen Y.Q."/>
            <person name="Ai Y."/>
            <person name="Zhai J.W."/>
            <person name="Wu S.S."/>
            <person name="Zhou Z."/>
            <person name="Hsiao Y.Y."/>
            <person name="Wu W.L."/>
            <person name="Chen Y.Y."/>
            <person name="Lin Y.F."/>
            <person name="Hsu J.L."/>
            <person name="Li C.Y."/>
            <person name="Wang Z.W."/>
            <person name="Zhao X."/>
            <person name="Zhong W.Y."/>
            <person name="Ma X.K."/>
            <person name="Ma L."/>
            <person name="Huang J."/>
            <person name="Chen G.Z."/>
            <person name="Huang M.Z."/>
            <person name="Huang L."/>
            <person name="Peng D.H."/>
            <person name="Luo Y.B."/>
            <person name="Zou S.Q."/>
            <person name="Chen S.P."/>
            <person name="Lan S."/>
            <person name="Tsai W.C."/>
            <person name="Van de Peer Y."/>
            <person name="Liu Z.J."/>
        </authorList>
    </citation>
    <scope>NUCLEOTIDE SEQUENCE [LARGE SCALE GENOMIC DNA]</scope>
    <source>
        <strain evidence="1">Lor288</strain>
    </source>
</reference>
<protein>
    <submittedName>
        <fullName evidence="1">Uncharacterized protein</fullName>
    </submittedName>
</protein>
<evidence type="ECO:0000313" key="2">
    <source>
        <dbReference type="Proteomes" id="UP001412067"/>
    </source>
</evidence>
<name>A0ABR2M1V4_9ASPA</name>